<gene>
    <name evidence="6" type="ORF">JW592_09265</name>
</gene>
<dbReference type="InterPro" id="IPR018990">
    <property type="entry name" value="Prot_inh_I42_chagasin"/>
</dbReference>
<feature type="chain" id="PRO_5046188778" evidence="4">
    <location>
        <begin position="30"/>
        <end position="178"/>
    </location>
</feature>
<dbReference type="Proteomes" id="UP001518976">
    <property type="component" value="Unassembled WGS sequence"/>
</dbReference>
<sequence>MTRSRIRRTGPATGAAVALLLALSACGGADGTGGERSDGEPATASPAPASSGSASATPTASPTPDKVFDKKHTDVRVAPGDTFTLTMRINPSAGYDWQPVDPEPDTAVVVKTGQREKADSPDRMGSPGSLFLDYRAKAEGSAQVRLRKNCFRCDDEAEKSPEPDKKGPEVVFHITVKE</sequence>
<keyword evidence="7" id="KW-1185">Reference proteome</keyword>
<evidence type="ECO:0000256" key="3">
    <source>
        <dbReference type="SAM" id="MobiDB-lite"/>
    </source>
</evidence>
<proteinExistence type="predicted"/>
<dbReference type="EMBL" id="JAFFZN010000006">
    <property type="protein sequence ID" value="MBO8185650.1"/>
    <property type="molecule type" value="Genomic_DNA"/>
</dbReference>
<evidence type="ECO:0000256" key="4">
    <source>
        <dbReference type="SAM" id="SignalP"/>
    </source>
</evidence>
<feature type="region of interest" description="Disordered" evidence="3">
    <location>
        <begin position="26"/>
        <end position="80"/>
    </location>
</feature>
<keyword evidence="1 6" id="KW-0646">Protease inhibitor</keyword>
<evidence type="ECO:0000313" key="6">
    <source>
        <dbReference type="EMBL" id="MBO8185650.1"/>
    </source>
</evidence>
<evidence type="ECO:0000256" key="2">
    <source>
        <dbReference type="ARBA" id="ARBA00022704"/>
    </source>
</evidence>
<evidence type="ECO:0000256" key="1">
    <source>
        <dbReference type="ARBA" id="ARBA00022690"/>
    </source>
</evidence>
<dbReference type="RefSeq" id="WP_209264460.1">
    <property type="nucleotide sequence ID" value="NZ_JAFFZN010000006.1"/>
</dbReference>
<protein>
    <submittedName>
        <fullName evidence="6">Protease inhibitor I42 family protein</fullName>
    </submittedName>
</protein>
<dbReference type="Pfam" id="PF09394">
    <property type="entry name" value="Inhibitor_I42"/>
    <property type="match status" value="1"/>
</dbReference>
<comment type="caution">
    <text evidence="6">The sequence shown here is derived from an EMBL/GenBank/DDBJ whole genome shotgun (WGS) entry which is preliminary data.</text>
</comment>
<keyword evidence="4" id="KW-0732">Signal</keyword>
<feature type="domain" description="Proteinase inhibitor I42 chagasin" evidence="5">
    <location>
        <begin position="77"/>
        <end position="146"/>
    </location>
</feature>
<evidence type="ECO:0000313" key="7">
    <source>
        <dbReference type="Proteomes" id="UP001518976"/>
    </source>
</evidence>
<feature type="compositionally biased region" description="Low complexity" evidence="3">
    <location>
        <begin position="41"/>
        <end position="64"/>
    </location>
</feature>
<dbReference type="SUPFAM" id="SSF141066">
    <property type="entry name" value="ICP-like"/>
    <property type="match status" value="1"/>
</dbReference>
<dbReference type="Gene3D" id="2.60.40.2020">
    <property type="match status" value="1"/>
</dbReference>
<feature type="compositionally biased region" description="Basic and acidic residues" evidence="3">
    <location>
        <begin position="66"/>
        <end position="75"/>
    </location>
</feature>
<dbReference type="GO" id="GO:0030414">
    <property type="term" value="F:peptidase inhibitor activity"/>
    <property type="evidence" value="ECO:0007669"/>
    <property type="project" value="UniProtKB-KW"/>
</dbReference>
<keyword evidence="2" id="KW-0789">Thiol protease inhibitor</keyword>
<organism evidence="6 7">
    <name type="scientific">Streptomyces spirodelae</name>
    <dbReference type="NCBI Taxonomy" id="2812904"/>
    <lineage>
        <taxon>Bacteria</taxon>
        <taxon>Bacillati</taxon>
        <taxon>Actinomycetota</taxon>
        <taxon>Actinomycetes</taxon>
        <taxon>Kitasatosporales</taxon>
        <taxon>Streptomycetaceae</taxon>
        <taxon>Streptomyces</taxon>
    </lineage>
</organism>
<reference evidence="6 7" key="1">
    <citation type="submission" date="2021-02" db="EMBL/GenBank/DDBJ databases">
        <title>Streptomyces spirodelae sp. nov., isolated from duckweed.</title>
        <authorList>
            <person name="Saimee Y."/>
            <person name="Duangmal K."/>
        </authorList>
    </citation>
    <scope>NUCLEOTIDE SEQUENCE [LARGE SCALE GENOMIC DNA]</scope>
    <source>
        <strain evidence="6 7">DW4-2</strain>
    </source>
</reference>
<accession>A0ABS3WR98</accession>
<evidence type="ECO:0000259" key="5">
    <source>
        <dbReference type="Pfam" id="PF09394"/>
    </source>
</evidence>
<dbReference type="PROSITE" id="PS51257">
    <property type="entry name" value="PROKAR_LIPOPROTEIN"/>
    <property type="match status" value="1"/>
</dbReference>
<name>A0ABS3WR98_9ACTN</name>
<feature type="signal peptide" evidence="4">
    <location>
        <begin position="1"/>
        <end position="29"/>
    </location>
</feature>
<dbReference type="InterPro" id="IPR036331">
    <property type="entry name" value="Chagasin-like_sf"/>
</dbReference>